<organism evidence="2 3">
    <name type="scientific">Dioscorea zingiberensis</name>
    <dbReference type="NCBI Taxonomy" id="325984"/>
    <lineage>
        <taxon>Eukaryota</taxon>
        <taxon>Viridiplantae</taxon>
        <taxon>Streptophyta</taxon>
        <taxon>Embryophyta</taxon>
        <taxon>Tracheophyta</taxon>
        <taxon>Spermatophyta</taxon>
        <taxon>Magnoliopsida</taxon>
        <taxon>Liliopsida</taxon>
        <taxon>Dioscoreales</taxon>
        <taxon>Dioscoreaceae</taxon>
        <taxon>Dioscorea</taxon>
    </lineage>
</organism>
<dbReference type="GO" id="GO:0010099">
    <property type="term" value="P:regulation of photomorphogenesis"/>
    <property type="evidence" value="ECO:0007669"/>
    <property type="project" value="InterPro"/>
</dbReference>
<dbReference type="InterPro" id="IPR037476">
    <property type="entry name" value="PCH1"/>
</dbReference>
<dbReference type="EMBL" id="JAGGNH010000005">
    <property type="protein sequence ID" value="KAJ0971646.1"/>
    <property type="molecule type" value="Genomic_DNA"/>
</dbReference>
<evidence type="ECO:0000256" key="1">
    <source>
        <dbReference type="SAM" id="MobiDB-lite"/>
    </source>
</evidence>
<feature type="compositionally biased region" description="Polar residues" evidence="1">
    <location>
        <begin position="485"/>
        <end position="499"/>
    </location>
</feature>
<protein>
    <recommendedName>
        <fullName evidence="4">F-box protein</fullName>
    </recommendedName>
</protein>
<proteinExistence type="predicted"/>
<evidence type="ECO:0008006" key="4">
    <source>
        <dbReference type="Google" id="ProtNLM"/>
    </source>
</evidence>
<dbReference type="OrthoDB" id="649277at2759"/>
<sequence>MSSHTVGRNDADENLNIALNRTNITGSHHPYSSQWMGHWMRPSSNSMPEIGKTCTVPDKGKNSEVREAKMLSIEVMRSNISEYRALQFSEPGRKYIHSDILQQAGKGIVDDKKNYSLRNNDSLTESGALLRDMSSTNNLPGSSVDWKKFDACHFLNSEKNMGSEWNHFPMFNINQKIECILSSKKKSNFGTMAVSMTESQFWNSESVLASHSVKFASEEHRLQLWSNAQSTDQGASSSKSAEDSPGNQVDHSGPGFNFHRLNMASPMYTRKQVNPISSKPPCDNLCAKTSHTHSEHDQYNCSQHSTFPPSEMKDGNQMIGRISSQFKNKTVQLRTTCYRDGISFPILIHECDNEMFSGSKTLSPSHCNPGLSKLKSELKSLRQHKMQQFSDSAQYYSFTKKAGMDLSDRDKMIEEPTSFTAAKGTTLIEATALPTMLQCHERRTASLKLLENSNSSEDKDGPCINPNFVKKQLESSVKTDKLHTDASQSPSCSAGVNSSRRQKGVVIFPQQTSSLVKEAIVRNAETDMLEVNRHLKVSEIRDTSTSRTESMGEDHFLYHVNKKDNSESTQPVDSSLCPESSNQWLKRLRRDPSECFAHGTKRLKLADALGSGRGYTLYNEVLNCEGSSSNLPSSSKEQKEPAKAIVLKEKGECSSEEPAKEVHSWIRRWCHGSQQTAPQVSQALPMLKSAKAVPERTEGKQLPSLAAMALMGKAVNSFRPCEFQRKGSSVVWNIEEL</sequence>
<accession>A0A9D5CE68</accession>
<comment type="caution">
    <text evidence="2">The sequence shown here is derived from an EMBL/GenBank/DDBJ whole genome shotgun (WGS) entry which is preliminary data.</text>
</comment>
<feature type="region of interest" description="Disordered" evidence="1">
    <location>
        <begin position="228"/>
        <end position="256"/>
    </location>
</feature>
<evidence type="ECO:0000313" key="2">
    <source>
        <dbReference type="EMBL" id="KAJ0971646.1"/>
    </source>
</evidence>
<dbReference type="PANTHER" id="PTHR36062:SF1">
    <property type="entry name" value="OS01G0687300 PROTEIN"/>
    <property type="match status" value="1"/>
</dbReference>
<evidence type="ECO:0000313" key="3">
    <source>
        <dbReference type="Proteomes" id="UP001085076"/>
    </source>
</evidence>
<name>A0A9D5CE68_9LILI</name>
<reference evidence="2" key="2">
    <citation type="journal article" date="2022" name="Hortic Res">
        <title>The genome of Dioscorea zingiberensis sheds light on the biosynthesis, origin and evolution of the medicinally important diosgenin saponins.</title>
        <authorList>
            <person name="Li Y."/>
            <person name="Tan C."/>
            <person name="Li Z."/>
            <person name="Guo J."/>
            <person name="Li S."/>
            <person name="Chen X."/>
            <person name="Wang C."/>
            <person name="Dai X."/>
            <person name="Yang H."/>
            <person name="Song W."/>
            <person name="Hou L."/>
            <person name="Xu J."/>
            <person name="Tong Z."/>
            <person name="Xu A."/>
            <person name="Yuan X."/>
            <person name="Wang W."/>
            <person name="Yang Q."/>
            <person name="Chen L."/>
            <person name="Sun Z."/>
            <person name="Wang K."/>
            <person name="Pan B."/>
            <person name="Chen J."/>
            <person name="Bao Y."/>
            <person name="Liu F."/>
            <person name="Qi X."/>
            <person name="Gang D.R."/>
            <person name="Wen J."/>
            <person name="Li J."/>
        </authorList>
    </citation>
    <scope>NUCLEOTIDE SEQUENCE</scope>
    <source>
        <strain evidence="2">Dzin_1.0</strain>
    </source>
</reference>
<gene>
    <name evidence="2" type="ORF">J5N97_019605</name>
</gene>
<feature type="compositionally biased region" description="Polar residues" evidence="1">
    <location>
        <begin position="228"/>
        <end position="250"/>
    </location>
</feature>
<dbReference type="AlphaFoldDB" id="A0A9D5CE68"/>
<reference evidence="2" key="1">
    <citation type="submission" date="2021-03" db="EMBL/GenBank/DDBJ databases">
        <authorList>
            <person name="Li Z."/>
            <person name="Yang C."/>
        </authorList>
    </citation>
    <scope>NUCLEOTIDE SEQUENCE</scope>
    <source>
        <strain evidence="2">Dzin_1.0</strain>
        <tissue evidence="2">Leaf</tissue>
    </source>
</reference>
<feature type="region of interest" description="Disordered" evidence="1">
    <location>
        <begin position="479"/>
        <end position="500"/>
    </location>
</feature>
<dbReference type="PANTHER" id="PTHR36062">
    <property type="entry name" value="OS01G0687300 PROTEIN"/>
    <property type="match status" value="1"/>
</dbReference>
<keyword evidence="3" id="KW-1185">Reference proteome</keyword>
<dbReference type="Proteomes" id="UP001085076">
    <property type="component" value="Miscellaneous, Linkage group lg05"/>
</dbReference>